<dbReference type="STRING" id="1573173.A0A161WI42"/>
<evidence type="ECO:0000259" key="2">
    <source>
        <dbReference type="Pfam" id="PF06985"/>
    </source>
</evidence>
<dbReference type="PANTHER" id="PTHR24148">
    <property type="entry name" value="ANKYRIN REPEAT DOMAIN-CONTAINING PROTEIN 39 HOMOLOG-RELATED"/>
    <property type="match status" value="1"/>
</dbReference>
<protein>
    <submittedName>
        <fullName evidence="3">Heterokaryon incompatibility protein</fullName>
    </submittedName>
</protein>
<accession>A0A161WI42</accession>
<gene>
    <name evidence="3" type="ORF">CI238_01538</name>
</gene>
<dbReference type="Pfam" id="PF26639">
    <property type="entry name" value="Het-6_barrel"/>
    <property type="match status" value="1"/>
</dbReference>
<dbReference type="EMBL" id="LFIW01002438">
    <property type="protein sequence ID" value="KZL70616.1"/>
    <property type="molecule type" value="Genomic_DNA"/>
</dbReference>
<feature type="transmembrane region" description="Helical" evidence="1">
    <location>
        <begin position="14"/>
        <end position="33"/>
    </location>
</feature>
<evidence type="ECO:0000313" key="3">
    <source>
        <dbReference type="EMBL" id="KZL70616.1"/>
    </source>
</evidence>
<dbReference type="InterPro" id="IPR052895">
    <property type="entry name" value="HetReg/Transcr_Mod"/>
</dbReference>
<keyword evidence="4" id="KW-1185">Reference proteome</keyword>
<keyword evidence="1" id="KW-0472">Membrane</keyword>
<dbReference type="PANTHER" id="PTHR24148:SF64">
    <property type="entry name" value="HETEROKARYON INCOMPATIBILITY DOMAIN-CONTAINING PROTEIN"/>
    <property type="match status" value="1"/>
</dbReference>
<sequence>MLSTSAENAGASRLALYAFGAAVLAAPLAYHAFYRDADGLSSAVQRLVRPPPRYIHEPLVKGQFRLLHLLAGNPEDDVHVRLTVEPIDAAVRYHAVSYAWGTLSETAHIICEGREIQVTKSLLEALKRWRRADEEIVLWADSICIDQHNTLEKTHQVMLMAEIYSRAASVFVWLGSNDAHLDGIEDLISTALEIIPEAVDDPKKNRENAASFGLRIGGDALQKLNWDALRSLLNHTWFDRKWVYQEAILNDKVWFYCGRVELPFEPVSELALRMATFGVQALPNDGSISETNLSSFPTRLYNLSMMRASCWFYGKQPITLLDVVKATRAFKCTDPRDHILGILGLATDVEKDGIMSRDNLYSLPVQECYLRFAKSQLLEKRDLGILSCAPQKVVSDAAYPWYCRPYFQWQKRRLPNLPSWVPDLRNQEIDTVPTYAVRHGKFSAGGTQAEEIDIISDKILKCRGMLVDTVGEQSVFWFDLPLPAKPQRVPYPLDTMDPFFSRNTLRMLNFYKACVRLASGSESVQEMPPGQLMALWKTLTCEKGQLSDRIDVDLSEPFRSMVTGLDTWLNSEDPQEAERARSRFVASGMVVEPSVIAFGISRRLCRTRKDRLCMLPREARAGDVVCILLGSEVPFVIRPTRKGMYEMIGDAYVSGMMDGEALSSGIHDQVDVMLE</sequence>
<proteinExistence type="predicted"/>
<keyword evidence="1" id="KW-1133">Transmembrane helix</keyword>
<dbReference type="AlphaFoldDB" id="A0A161WI42"/>
<keyword evidence="1" id="KW-0812">Transmembrane</keyword>
<dbReference type="Proteomes" id="UP000076584">
    <property type="component" value="Unassembled WGS sequence"/>
</dbReference>
<reference evidence="3 4" key="1">
    <citation type="submission" date="2015-06" db="EMBL/GenBank/DDBJ databases">
        <title>Survival trade-offs in plant roots during colonization by closely related pathogenic and mutualistic fungi.</title>
        <authorList>
            <person name="Hacquard S."/>
            <person name="Kracher B."/>
            <person name="Hiruma K."/>
            <person name="Weinman A."/>
            <person name="Muench P."/>
            <person name="Garrido Oter R."/>
            <person name="Ver Loren van Themaat E."/>
            <person name="Dallerey J.-F."/>
            <person name="Damm U."/>
            <person name="Henrissat B."/>
            <person name="Lespinet O."/>
            <person name="Thon M."/>
            <person name="Kemen E."/>
            <person name="McHardy A.C."/>
            <person name="Schulze-Lefert P."/>
            <person name="O'Connell R.J."/>
        </authorList>
    </citation>
    <scope>NUCLEOTIDE SEQUENCE [LARGE SCALE GENOMIC DNA]</scope>
    <source>
        <strain evidence="3 4">MAFF 238704</strain>
    </source>
</reference>
<dbReference type="Pfam" id="PF06985">
    <property type="entry name" value="HET"/>
    <property type="match status" value="1"/>
</dbReference>
<organism evidence="3 4">
    <name type="scientific">Colletotrichum incanum</name>
    <name type="common">Soybean anthracnose fungus</name>
    <dbReference type="NCBI Taxonomy" id="1573173"/>
    <lineage>
        <taxon>Eukaryota</taxon>
        <taxon>Fungi</taxon>
        <taxon>Dikarya</taxon>
        <taxon>Ascomycota</taxon>
        <taxon>Pezizomycotina</taxon>
        <taxon>Sordariomycetes</taxon>
        <taxon>Hypocreomycetidae</taxon>
        <taxon>Glomerellales</taxon>
        <taxon>Glomerellaceae</taxon>
        <taxon>Colletotrichum</taxon>
        <taxon>Colletotrichum spaethianum species complex</taxon>
    </lineage>
</organism>
<name>A0A161WI42_COLIC</name>
<evidence type="ECO:0000256" key="1">
    <source>
        <dbReference type="SAM" id="Phobius"/>
    </source>
</evidence>
<dbReference type="InterPro" id="IPR010730">
    <property type="entry name" value="HET"/>
</dbReference>
<feature type="domain" description="Heterokaryon incompatibility" evidence="2">
    <location>
        <begin position="93"/>
        <end position="246"/>
    </location>
</feature>
<comment type="caution">
    <text evidence="3">The sequence shown here is derived from an EMBL/GenBank/DDBJ whole genome shotgun (WGS) entry which is preliminary data.</text>
</comment>
<evidence type="ECO:0000313" key="4">
    <source>
        <dbReference type="Proteomes" id="UP000076584"/>
    </source>
</evidence>